<dbReference type="EMBL" id="JAPFQO010000009">
    <property type="protein sequence ID" value="MCX2741102.1"/>
    <property type="molecule type" value="Genomic_DNA"/>
</dbReference>
<feature type="domain" description="Outer membrane protein beta-barrel" evidence="3">
    <location>
        <begin position="46"/>
        <end position="193"/>
    </location>
</feature>
<dbReference type="Pfam" id="PF13505">
    <property type="entry name" value="OMP_b-brl"/>
    <property type="match status" value="1"/>
</dbReference>
<evidence type="ECO:0000313" key="4">
    <source>
        <dbReference type="EMBL" id="MCX2741102.1"/>
    </source>
</evidence>
<name>A0ABT3RHK4_9BACT</name>
<gene>
    <name evidence="4" type="ORF">OO017_14180</name>
</gene>
<comment type="caution">
    <text evidence="4">The sequence shown here is derived from an EMBL/GenBank/DDBJ whole genome shotgun (WGS) entry which is preliminary data.</text>
</comment>
<feature type="chain" id="PRO_5045799919" evidence="2">
    <location>
        <begin position="21"/>
        <end position="214"/>
    </location>
</feature>
<proteinExistence type="predicted"/>
<evidence type="ECO:0000313" key="5">
    <source>
        <dbReference type="Proteomes" id="UP001207228"/>
    </source>
</evidence>
<dbReference type="SUPFAM" id="SSF56925">
    <property type="entry name" value="OMPA-like"/>
    <property type="match status" value="1"/>
</dbReference>
<dbReference type="RefSeq" id="WP_266053205.1">
    <property type="nucleotide sequence ID" value="NZ_JAPFQO010000009.1"/>
</dbReference>
<dbReference type="Proteomes" id="UP001207228">
    <property type="component" value="Unassembled WGS sequence"/>
</dbReference>
<sequence>MKTLLLSLSFACMAAGAALAQEQATETTAASQSETTLEQGDSATGLEKGTIRVGAGLAFGSKSGISDDGESGGVGLNFGGEYFLMDNISVAPSYTHFFKSEIEFSSGYNNDTYVSSVKNSELNVDGRYYFGEGNISFYGLLGLSLASGTAKVTNKETNRTLADASASEFGLNLGAGLMYPLNEKLNLNGQLKYNTPMKQIVLQAGVTIPVNISF</sequence>
<accession>A0ABT3RHK4</accession>
<keyword evidence="1 2" id="KW-0732">Signal</keyword>
<evidence type="ECO:0000256" key="2">
    <source>
        <dbReference type="SAM" id="SignalP"/>
    </source>
</evidence>
<feature type="signal peptide" evidence="2">
    <location>
        <begin position="1"/>
        <end position="20"/>
    </location>
</feature>
<protein>
    <submittedName>
        <fullName evidence="4">Outer membrane beta-barrel protein</fullName>
    </submittedName>
</protein>
<dbReference type="InterPro" id="IPR011250">
    <property type="entry name" value="OMP/PagP_B-barrel"/>
</dbReference>
<evidence type="ECO:0000256" key="1">
    <source>
        <dbReference type="ARBA" id="ARBA00022729"/>
    </source>
</evidence>
<keyword evidence="5" id="KW-1185">Reference proteome</keyword>
<dbReference type="InterPro" id="IPR027385">
    <property type="entry name" value="Beta-barrel_OMP"/>
</dbReference>
<evidence type="ECO:0000259" key="3">
    <source>
        <dbReference type="Pfam" id="PF13505"/>
    </source>
</evidence>
<dbReference type="Gene3D" id="2.40.160.20">
    <property type="match status" value="1"/>
</dbReference>
<reference evidence="4 5" key="1">
    <citation type="submission" date="2022-11" db="EMBL/GenBank/DDBJ databases">
        <title>The characterization of three novel Bacteroidetes species and genomic analysis of their roles in tidal elemental geochemical cycles.</title>
        <authorList>
            <person name="Ma K.-J."/>
        </authorList>
    </citation>
    <scope>NUCLEOTIDE SEQUENCE [LARGE SCALE GENOMIC DNA]</scope>
    <source>
        <strain evidence="4 5">M82</strain>
    </source>
</reference>
<organism evidence="4 5">
    <name type="scientific">Pontibacter anaerobius</name>
    <dbReference type="NCBI Taxonomy" id="2993940"/>
    <lineage>
        <taxon>Bacteria</taxon>
        <taxon>Pseudomonadati</taxon>
        <taxon>Bacteroidota</taxon>
        <taxon>Cytophagia</taxon>
        <taxon>Cytophagales</taxon>
        <taxon>Hymenobacteraceae</taxon>
        <taxon>Pontibacter</taxon>
    </lineage>
</organism>